<dbReference type="Pfam" id="PF13449">
    <property type="entry name" value="Phytase-like"/>
    <property type="match status" value="1"/>
</dbReference>
<reference evidence="3 4" key="1">
    <citation type="submission" date="2023-07" db="EMBL/GenBank/DDBJ databases">
        <title>Sequencing the genomes of 1000 actinobacteria strains.</title>
        <authorList>
            <person name="Klenk H.-P."/>
        </authorList>
    </citation>
    <scope>NUCLEOTIDE SEQUENCE [LARGE SCALE GENOMIC DNA]</scope>
    <source>
        <strain evidence="3 4">DSM 44710</strain>
    </source>
</reference>
<dbReference type="PANTHER" id="PTHR37957">
    <property type="entry name" value="BLR7070 PROTEIN"/>
    <property type="match status" value="1"/>
</dbReference>
<evidence type="ECO:0000313" key="4">
    <source>
        <dbReference type="Proteomes" id="UP001240984"/>
    </source>
</evidence>
<keyword evidence="4" id="KW-1185">Reference proteome</keyword>
<feature type="chain" id="PRO_5046156402" description="Phytase-like domain-containing protein" evidence="1">
    <location>
        <begin position="27"/>
        <end position="367"/>
    </location>
</feature>
<dbReference type="EMBL" id="JAUSRA010000001">
    <property type="protein sequence ID" value="MDP9796010.1"/>
    <property type="molecule type" value="Genomic_DNA"/>
</dbReference>
<organism evidence="3 4">
    <name type="scientific">Catenuloplanes nepalensis</name>
    <dbReference type="NCBI Taxonomy" id="587533"/>
    <lineage>
        <taxon>Bacteria</taxon>
        <taxon>Bacillati</taxon>
        <taxon>Actinomycetota</taxon>
        <taxon>Actinomycetes</taxon>
        <taxon>Micromonosporales</taxon>
        <taxon>Micromonosporaceae</taxon>
        <taxon>Catenuloplanes</taxon>
    </lineage>
</organism>
<evidence type="ECO:0000313" key="3">
    <source>
        <dbReference type="EMBL" id="MDP9796010.1"/>
    </source>
</evidence>
<comment type="caution">
    <text evidence="3">The sequence shown here is derived from an EMBL/GenBank/DDBJ whole genome shotgun (WGS) entry which is preliminary data.</text>
</comment>
<evidence type="ECO:0000259" key="2">
    <source>
        <dbReference type="Pfam" id="PF13449"/>
    </source>
</evidence>
<keyword evidence="1" id="KW-0732">Signal</keyword>
<gene>
    <name evidence="3" type="ORF">J2S43_004522</name>
</gene>
<dbReference type="PANTHER" id="PTHR37957:SF1">
    <property type="entry name" value="PHYTASE-LIKE DOMAIN-CONTAINING PROTEIN"/>
    <property type="match status" value="1"/>
</dbReference>
<name>A0ABT9MX36_9ACTN</name>
<accession>A0ABT9MX36</accession>
<proteinExistence type="predicted"/>
<sequence>MKHRRLLTVTALAGAALLAVPQAAHAHGHGTGLPRLSLVDTISIPAGTTQLGTPFGGLSGIDYDARTGAFTAISDDRSALAPARWYTVRLPLDRTGFSAKAPQVTDVTTVLDTDGAPFANGTVDPESVRLAGRDRLLWTSEGAASTGLAPMIREASADGSFRRDYRLPAAYLPATGRGVRNNLAFESLTLSADGRSIVVATEAALAQDGPIASLTAGTGARVLVLDRSSGRTRAEYVYRTDPITAAPTDPANPYADRGLTELLALNDTDFLAVERSFAGGVGFTIQVFWTTTRGATNAAGRDALTGRERVMPKRLLLDLNATGTQVDNVEGITWGPRLPNGDRSLVLVADDNFNSFTQFHLLRFRDR</sequence>
<dbReference type="RefSeq" id="WP_306832255.1">
    <property type="nucleotide sequence ID" value="NZ_JAUSRA010000001.1"/>
</dbReference>
<feature type="signal peptide" evidence="1">
    <location>
        <begin position="1"/>
        <end position="26"/>
    </location>
</feature>
<feature type="domain" description="Phytase-like" evidence="2">
    <location>
        <begin position="53"/>
        <end position="353"/>
    </location>
</feature>
<protein>
    <recommendedName>
        <fullName evidence="2">Phytase-like domain-containing protein</fullName>
    </recommendedName>
</protein>
<dbReference type="InterPro" id="IPR027372">
    <property type="entry name" value="Phytase-like_dom"/>
</dbReference>
<evidence type="ECO:0000256" key="1">
    <source>
        <dbReference type="SAM" id="SignalP"/>
    </source>
</evidence>
<dbReference type="Proteomes" id="UP001240984">
    <property type="component" value="Unassembled WGS sequence"/>
</dbReference>